<dbReference type="Pfam" id="PF07995">
    <property type="entry name" value="GSDH"/>
    <property type="match status" value="1"/>
</dbReference>
<dbReference type="Proteomes" id="UP000319342">
    <property type="component" value="Chromosome"/>
</dbReference>
<evidence type="ECO:0000259" key="2">
    <source>
        <dbReference type="Pfam" id="PF07995"/>
    </source>
</evidence>
<dbReference type="OrthoDB" id="9770043at2"/>
<dbReference type="GO" id="GO:0016491">
    <property type="term" value="F:oxidoreductase activity"/>
    <property type="evidence" value="ECO:0007669"/>
    <property type="project" value="UniProtKB-KW"/>
</dbReference>
<feature type="signal peptide" evidence="1">
    <location>
        <begin position="1"/>
        <end position="18"/>
    </location>
</feature>
<gene>
    <name evidence="3" type="primary">yliI_1</name>
    <name evidence="3" type="ORF">Pla163_14710</name>
</gene>
<dbReference type="InterPro" id="IPR012938">
    <property type="entry name" value="Glc/Sorbosone_DH"/>
</dbReference>
<evidence type="ECO:0000256" key="1">
    <source>
        <dbReference type="SAM" id="SignalP"/>
    </source>
</evidence>
<dbReference type="PANTHER" id="PTHR19328">
    <property type="entry name" value="HEDGEHOG-INTERACTING PROTEIN"/>
    <property type="match status" value="1"/>
</dbReference>
<protein>
    <submittedName>
        <fullName evidence="3">Soluble aldose sugar dehydrogenase YliI</fullName>
        <ecNumber evidence="3">1.1.5.-</ecNumber>
    </submittedName>
</protein>
<proteinExistence type="predicted"/>
<keyword evidence="4" id="KW-1185">Reference proteome</keyword>
<evidence type="ECO:0000313" key="3">
    <source>
        <dbReference type="EMBL" id="QDU84364.1"/>
    </source>
</evidence>
<sequence length="408" mass="43862" precursor="true">MHAVIPALSAIALSAALAGGLASIGSDAAVAQDAEANRSDALTGIVTRPAFTGLPGLYRPLDFGQLPDGRFYVVEQDGIVRLFTADASGAVTSHSVALELEVSREHNEEGLLDLEPHPDFARNGLVYLHYSIPDARRGRISEWKLTEAGVLDPSSERVLLEIEQPWRNHNGGQLLFGVDGDLYIGMGDGGSAGDPQDNAQDLTTLLGTVLRIDVTPGPDGLPYTIPADNPFVGREGLPAGTRGEIWAFGMRNPWRFCFDAETGDMWCGDVGQDAWEEVHRVVRGGNHGWRLKEGFADFESKGRRGPGPLVEPVAVYPHRQGVSITGGFVYRGAALEALVGNYVYADFVTGRVWALDVDGEGAEPVEFTRATQPSSFGVDLAGELYVTSFGSGSKRRKDGRILRFVLGE</sequence>
<keyword evidence="1" id="KW-0732">Signal</keyword>
<dbReference type="InterPro" id="IPR011042">
    <property type="entry name" value="6-blade_b-propeller_TolB-like"/>
</dbReference>
<dbReference type="EMBL" id="CP036290">
    <property type="protein sequence ID" value="QDU84364.1"/>
    <property type="molecule type" value="Genomic_DNA"/>
</dbReference>
<dbReference type="AlphaFoldDB" id="A0A518CYQ4"/>
<dbReference type="PANTHER" id="PTHR19328:SF75">
    <property type="entry name" value="ALDOSE SUGAR DEHYDROGENASE YLII"/>
    <property type="match status" value="1"/>
</dbReference>
<dbReference type="SUPFAM" id="SSF50952">
    <property type="entry name" value="Soluble quinoprotein glucose dehydrogenase"/>
    <property type="match status" value="1"/>
</dbReference>
<dbReference type="RefSeq" id="WP_145185749.1">
    <property type="nucleotide sequence ID" value="NZ_CP036290.1"/>
</dbReference>
<reference evidence="3 4" key="1">
    <citation type="submission" date="2019-02" db="EMBL/GenBank/DDBJ databases">
        <title>Deep-cultivation of Planctomycetes and their phenomic and genomic characterization uncovers novel biology.</title>
        <authorList>
            <person name="Wiegand S."/>
            <person name="Jogler M."/>
            <person name="Boedeker C."/>
            <person name="Pinto D."/>
            <person name="Vollmers J."/>
            <person name="Rivas-Marin E."/>
            <person name="Kohn T."/>
            <person name="Peeters S.H."/>
            <person name="Heuer A."/>
            <person name="Rast P."/>
            <person name="Oberbeckmann S."/>
            <person name="Bunk B."/>
            <person name="Jeske O."/>
            <person name="Meyerdierks A."/>
            <person name="Storesund J.E."/>
            <person name="Kallscheuer N."/>
            <person name="Luecker S."/>
            <person name="Lage O.M."/>
            <person name="Pohl T."/>
            <person name="Merkel B.J."/>
            <person name="Hornburger P."/>
            <person name="Mueller R.-W."/>
            <person name="Bruemmer F."/>
            <person name="Labrenz M."/>
            <person name="Spormann A.M."/>
            <person name="Op den Camp H."/>
            <person name="Overmann J."/>
            <person name="Amann R."/>
            <person name="Jetten M.S.M."/>
            <person name="Mascher T."/>
            <person name="Medema M.H."/>
            <person name="Devos D.P."/>
            <person name="Kaster A.-K."/>
            <person name="Ovreas L."/>
            <person name="Rohde M."/>
            <person name="Galperin M.Y."/>
            <person name="Jogler C."/>
        </authorList>
    </citation>
    <scope>NUCLEOTIDE SEQUENCE [LARGE SCALE GENOMIC DNA]</scope>
    <source>
        <strain evidence="3 4">Pla163</strain>
    </source>
</reference>
<feature type="domain" description="Glucose/Sorbosone dehydrogenase" evidence="2">
    <location>
        <begin position="59"/>
        <end position="360"/>
    </location>
</feature>
<feature type="chain" id="PRO_5021767021" evidence="1">
    <location>
        <begin position="19"/>
        <end position="408"/>
    </location>
</feature>
<evidence type="ECO:0000313" key="4">
    <source>
        <dbReference type="Proteomes" id="UP000319342"/>
    </source>
</evidence>
<dbReference type="EC" id="1.1.5.-" evidence="3"/>
<organism evidence="3 4">
    <name type="scientific">Rohdeia mirabilis</name>
    <dbReference type="NCBI Taxonomy" id="2528008"/>
    <lineage>
        <taxon>Bacteria</taxon>
        <taxon>Pseudomonadati</taxon>
        <taxon>Planctomycetota</taxon>
        <taxon>Planctomycetia</taxon>
        <taxon>Planctomycetia incertae sedis</taxon>
        <taxon>Rohdeia</taxon>
    </lineage>
</organism>
<dbReference type="Gene3D" id="2.120.10.30">
    <property type="entry name" value="TolB, C-terminal domain"/>
    <property type="match status" value="1"/>
</dbReference>
<dbReference type="InterPro" id="IPR011041">
    <property type="entry name" value="Quinoprot_gluc/sorb_DH_b-prop"/>
</dbReference>
<accession>A0A518CYQ4</accession>
<name>A0A518CYQ4_9BACT</name>
<keyword evidence="3" id="KW-0560">Oxidoreductase</keyword>